<evidence type="ECO:0000256" key="4">
    <source>
        <dbReference type="ARBA" id="ARBA00022729"/>
    </source>
</evidence>
<evidence type="ECO:0000256" key="2">
    <source>
        <dbReference type="ARBA" id="ARBA00006297"/>
    </source>
</evidence>
<keyword evidence="4" id="KW-0732">Signal</keyword>
<dbReference type="GO" id="GO:0009374">
    <property type="term" value="F:biotin binding"/>
    <property type="evidence" value="ECO:0007669"/>
    <property type="project" value="InterPro"/>
</dbReference>
<comment type="similarity">
    <text evidence="2">Belongs to the avidin/streptavidin family.</text>
</comment>
<name>A0A481Z6C9_9VIRU</name>
<dbReference type="PROSITE" id="PS51326">
    <property type="entry name" value="AVIDIN_2"/>
    <property type="match status" value="1"/>
</dbReference>
<keyword evidence="3" id="KW-0964">Secreted</keyword>
<comment type="subcellular location">
    <subcellularLocation>
        <location evidence="1">Secreted</location>
    </subcellularLocation>
</comment>
<proteinExistence type="inferred from homology"/>
<dbReference type="PRINTS" id="PR00709">
    <property type="entry name" value="AVIDIN"/>
</dbReference>
<organism evidence="6">
    <name type="scientific">Pithovirus LCPAC202</name>
    <dbReference type="NCBI Taxonomy" id="2506592"/>
    <lineage>
        <taxon>Viruses</taxon>
        <taxon>Pithoviruses</taxon>
    </lineage>
</organism>
<evidence type="ECO:0000256" key="1">
    <source>
        <dbReference type="ARBA" id="ARBA00004613"/>
    </source>
</evidence>
<dbReference type="Pfam" id="PF01382">
    <property type="entry name" value="Avidin"/>
    <property type="match status" value="1"/>
</dbReference>
<evidence type="ECO:0000256" key="5">
    <source>
        <dbReference type="ARBA" id="ARBA00023267"/>
    </source>
</evidence>
<accession>A0A481Z6C9</accession>
<reference evidence="6" key="1">
    <citation type="journal article" date="2019" name="MBio">
        <title>Virus Genomes from Deep Sea Sediments Expand the Ocean Megavirome and Support Independent Origins of Viral Gigantism.</title>
        <authorList>
            <person name="Backstrom D."/>
            <person name="Yutin N."/>
            <person name="Jorgensen S.L."/>
            <person name="Dharamshi J."/>
            <person name="Homa F."/>
            <person name="Zaremba-Niedwiedzka K."/>
            <person name="Spang A."/>
            <person name="Wolf Y.I."/>
            <person name="Koonin E.V."/>
            <person name="Ettema T.J."/>
        </authorList>
    </citation>
    <scope>NUCLEOTIDE SEQUENCE</scope>
</reference>
<dbReference type="InterPro" id="IPR005468">
    <property type="entry name" value="Avidin/str"/>
</dbReference>
<evidence type="ECO:0000313" key="6">
    <source>
        <dbReference type="EMBL" id="QBK91327.1"/>
    </source>
</evidence>
<dbReference type="GO" id="GO:0005576">
    <property type="term" value="C:extracellular region"/>
    <property type="evidence" value="ECO:0007669"/>
    <property type="project" value="UniProtKB-SubCell"/>
</dbReference>
<sequence>MIFRIIVSLLILLLAVTDVKSGGHTLDGVWTNELKSTMKLTEELDGTIYGTYHTTSPPQVKGSFPLVGRRTTLGESVSALSFSVSWNNSISGNWNSATSWSGVVSGDEIETTWTLTTVIEDPALRWGDTKVGFNVFKRRSP</sequence>
<dbReference type="Gene3D" id="2.40.128.30">
    <property type="entry name" value="Avidin-like"/>
    <property type="match status" value="1"/>
</dbReference>
<gene>
    <name evidence="6" type="ORF">LCPAC202_03010</name>
</gene>
<dbReference type="EMBL" id="MK500526">
    <property type="protein sequence ID" value="QBK91327.1"/>
    <property type="molecule type" value="Genomic_DNA"/>
</dbReference>
<evidence type="ECO:0000256" key="3">
    <source>
        <dbReference type="ARBA" id="ARBA00022525"/>
    </source>
</evidence>
<dbReference type="InterPro" id="IPR005469">
    <property type="entry name" value="Avidin"/>
</dbReference>
<dbReference type="SUPFAM" id="SSF50876">
    <property type="entry name" value="Avidin/streptavidin"/>
    <property type="match status" value="1"/>
</dbReference>
<dbReference type="InterPro" id="IPR051764">
    <property type="entry name" value="Avidin/Streptavidin-rel"/>
</dbReference>
<dbReference type="InterPro" id="IPR036896">
    <property type="entry name" value="Avidin-like_sf"/>
</dbReference>
<keyword evidence="5" id="KW-0092">Biotin</keyword>
<protein>
    <submittedName>
        <fullName evidence="6">Avidin family protein</fullName>
    </submittedName>
</protein>
<dbReference type="PANTHER" id="PTHR34399">
    <property type="entry name" value="AVIDIN-RELATED"/>
    <property type="match status" value="1"/>
</dbReference>